<accession>A0ABW8KEK6</accession>
<dbReference type="RefSeq" id="WP_404537585.1">
    <property type="nucleotide sequence ID" value="NZ_JADIKL010000003.1"/>
</dbReference>
<evidence type="ECO:0000313" key="1">
    <source>
        <dbReference type="EMBL" id="MFK2930565.1"/>
    </source>
</evidence>
<sequence>MFAEFDPGLPAQCLVKRHVHSRRAMMTRAPKHRIEIMEVRGAEKTGSDIGRLDTAVRKRPASVALLRNGRQDYSMPGGFAIMNIPACTLWVRSRIKFRRQVYLT</sequence>
<proteinExistence type="predicted"/>
<gene>
    <name evidence="1" type="ORF">ISP14_07150</name>
</gene>
<comment type="caution">
    <text evidence="1">The sequence shown here is derived from an EMBL/GenBank/DDBJ whole genome shotgun (WGS) entry which is preliminary data.</text>
</comment>
<name>A0ABW8KEK6_9GAMM</name>
<organism evidence="1 2">
    <name type="scientific">Dyella agri</name>
    <dbReference type="NCBI Taxonomy" id="1926869"/>
    <lineage>
        <taxon>Bacteria</taxon>
        <taxon>Pseudomonadati</taxon>
        <taxon>Pseudomonadota</taxon>
        <taxon>Gammaproteobacteria</taxon>
        <taxon>Lysobacterales</taxon>
        <taxon>Rhodanobacteraceae</taxon>
        <taxon>Dyella</taxon>
    </lineage>
</organism>
<dbReference type="Proteomes" id="UP001620397">
    <property type="component" value="Unassembled WGS sequence"/>
</dbReference>
<keyword evidence="2" id="KW-1185">Reference proteome</keyword>
<dbReference type="EMBL" id="JADIKL010000003">
    <property type="protein sequence ID" value="MFK2930565.1"/>
    <property type="molecule type" value="Genomic_DNA"/>
</dbReference>
<reference evidence="1 2" key="1">
    <citation type="submission" date="2020-10" db="EMBL/GenBank/DDBJ databases">
        <title>Phylogeny of dyella-like bacteria.</title>
        <authorList>
            <person name="Fu J."/>
        </authorList>
    </citation>
    <scope>NUCLEOTIDE SEQUENCE [LARGE SCALE GENOMIC DNA]</scope>
    <source>
        <strain evidence="1 2">DKC-1</strain>
    </source>
</reference>
<protein>
    <submittedName>
        <fullName evidence="1">Uncharacterized protein</fullName>
    </submittedName>
</protein>
<evidence type="ECO:0000313" key="2">
    <source>
        <dbReference type="Proteomes" id="UP001620397"/>
    </source>
</evidence>